<dbReference type="Proteomes" id="UP001595851">
    <property type="component" value="Unassembled WGS sequence"/>
</dbReference>
<organism evidence="1 2">
    <name type="scientific">Nonomuraea purpurea</name>
    <dbReference type="NCBI Taxonomy" id="1849276"/>
    <lineage>
        <taxon>Bacteria</taxon>
        <taxon>Bacillati</taxon>
        <taxon>Actinomycetota</taxon>
        <taxon>Actinomycetes</taxon>
        <taxon>Streptosporangiales</taxon>
        <taxon>Streptosporangiaceae</taxon>
        <taxon>Nonomuraea</taxon>
    </lineage>
</organism>
<protein>
    <submittedName>
        <fullName evidence="1">Uncharacterized protein</fullName>
    </submittedName>
</protein>
<keyword evidence="2" id="KW-1185">Reference proteome</keyword>
<dbReference type="RefSeq" id="WP_379535113.1">
    <property type="nucleotide sequence ID" value="NZ_JBHSBI010000042.1"/>
</dbReference>
<evidence type="ECO:0000313" key="1">
    <source>
        <dbReference type="EMBL" id="MFC4015301.1"/>
    </source>
</evidence>
<evidence type="ECO:0000313" key="2">
    <source>
        <dbReference type="Proteomes" id="UP001595851"/>
    </source>
</evidence>
<gene>
    <name evidence="1" type="ORF">ACFOY2_49380</name>
</gene>
<accession>A0ABV8GMW5</accession>
<sequence>MFCGVDPDRISVPVTHRQFVGQDGHSHYTLMRQQMISWGAIYTSLRERLDPARYQDGSR</sequence>
<name>A0ABV8GMW5_9ACTN</name>
<dbReference type="EMBL" id="JBHSBI010000042">
    <property type="protein sequence ID" value="MFC4015301.1"/>
    <property type="molecule type" value="Genomic_DNA"/>
</dbReference>
<comment type="caution">
    <text evidence="1">The sequence shown here is derived from an EMBL/GenBank/DDBJ whole genome shotgun (WGS) entry which is preliminary data.</text>
</comment>
<reference evidence="2" key="1">
    <citation type="journal article" date="2019" name="Int. J. Syst. Evol. Microbiol.">
        <title>The Global Catalogue of Microorganisms (GCM) 10K type strain sequencing project: providing services to taxonomists for standard genome sequencing and annotation.</title>
        <authorList>
            <consortium name="The Broad Institute Genomics Platform"/>
            <consortium name="The Broad Institute Genome Sequencing Center for Infectious Disease"/>
            <person name="Wu L."/>
            <person name="Ma J."/>
        </authorList>
    </citation>
    <scope>NUCLEOTIDE SEQUENCE [LARGE SCALE GENOMIC DNA]</scope>
    <source>
        <strain evidence="2">TBRC 1276</strain>
    </source>
</reference>
<proteinExistence type="predicted"/>